<keyword evidence="8" id="KW-1185">Reference proteome</keyword>
<evidence type="ECO:0000256" key="2">
    <source>
        <dbReference type="ARBA" id="ARBA00022679"/>
    </source>
</evidence>
<dbReference type="SMR" id="A0A2V3ISV2"/>
<dbReference type="PANTHER" id="PTHR48261:SF2">
    <property type="entry name" value="ACETYLGLUCOSAMINYLTRANSFERASE"/>
    <property type="match status" value="1"/>
</dbReference>
<organism evidence="7 8">
    <name type="scientific">Gracilariopsis chorda</name>
    <dbReference type="NCBI Taxonomy" id="448386"/>
    <lineage>
        <taxon>Eukaryota</taxon>
        <taxon>Rhodophyta</taxon>
        <taxon>Florideophyceae</taxon>
        <taxon>Rhodymeniophycidae</taxon>
        <taxon>Gracilariales</taxon>
        <taxon>Gracilariaceae</taxon>
        <taxon>Gracilariopsis</taxon>
    </lineage>
</organism>
<evidence type="ECO:0000256" key="4">
    <source>
        <dbReference type="ARBA" id="ARBA00023157"/>
    </source>
</evidence>
<keyword evidence="2 7" id="KW-0808">Transferase</keyword>
<reference evidence="7 8" key="1">
    <citation type="journal article" date="2018" name="Mol. Biol. Evol.">
        <title>Analysis of the draft genome of the red seaweed Gracilariopsis chorda provides insights into genome size evolution in Rhodophyta.</title>
        <authorList>
            <person name="Lee J."/>
            <person name="Yang E.C."/>
            <person name="Graf L."/>
            <person name="Yang J.H."/>
            <person name="Qiu H."/>
            <person name="Zel Zion U."/>
            <person name="Chan C.X."/>
            <person name="Stephens T.G."/>
            <person name="Weber A.P.M."/>
            <person name="Boo G.H."/>
            <person name="Boo S.M."/>
            <person name="Kim K.M."/>
            <person name="Shin Y."/>
            <person name="Jung M."/>
            <person name="Lee S.J."/>
            <person name="Yim H.S."/>
            <person name="Lee J.H."/>
            <person name="Bhattacharya D."/>
            <person name="Yoon H.S."/>
        </authorList>
    </citation>
    <scope>NUCLEOTIDE SEQUENCE [LARGE SCALE GENOMIC DNA]</scope>
    <source>
        <strain evidence="7 8">SKKU-2015</strain>
        <tissue evidence="7">Whole body</tissue>
    </source>
</reference>
<name>A0A2V3ISV2_9FLOR</name>
<dbReference type="EMBL" id="NBIV01000067">
    <property type="protein sequence ID" value="PXF45198.1"/>
    <property type="molecule type" value="Genomic_DNA"/>
</dbReference>
<evidence type="ECO:0000313" key="7">
    <source>
        <dbReference type="EMBL" id="PXF45198.1"/>
    </source>
</evidence>
<accession>A0A2V3ISV2</accession>
<dbReference type="InterPro" id="IPR004263">
    <property type="entry name" value="Exostosin"/>
</dbReference>
<dbReference type="AlphaFoldDB" id="A0A2V3ISV2"/>
<evidence type="ECO:0000256" key="1">
    <source>
        <dbReference type="ARBA" id="ARBA00004370"/>
    </source>
</evidence>
<dbReference type="Pfam" id="PF01501">
    <property type="entry name" value="Glyco_transf_8"/>
    <property type="match status" value="1"/>
</dbReference>
<evidence type="ECO:0000256" key="3">
    <source>
        <dbReference type="ARBA" id="ARBA00023136"/>
    </source>
</evidence>
<feature type="domain" description="Glycosyl transferase 64" evidence="6">
    <location>
        <begin position="314"/>
        <end position="520"/>
    </location>
</feature>
<dbReference type="Pfam" id="PF09258">
    <property type="entry name" value="Glyco_transf_64"/>
    <property type="match status" value="1"/>
</dbReference>
<dbReference type="GO" id="GO:0016757">
    <property type="term" value="F:glycosyltransferase activity"/>
    <property type="evidence" value="ECO:0007669"/>
    <property type="project" value="InterPro"/>
</dbReference>
<keyword evidence="4" id="KW-1015">Disulfide bond</keyword>
<evidence type="ECO:0000313" key="8">
    <source>
        <dbReference type="Proteomes" id="UP000247409"/>
    </source>
</evidence>
<evidence type="ECO:0000256" key="5">
    <source>
        <dbReference type="SAM" id="SignalP"/>
    </source>
</evidence>
<dbReference type="InterPro" id="IPR029044">
    <property type="entry name" value="Nucleotide-diphossugar_trans"/>
</dbReference>
<dbReference type="GO" id="GO:0016020">
    <property type="term" value="C:membrane"/>
    <property type="evidence" value="ECO:0007669"/>
    <property type="project" value="UniProtKB-SubCell"/>
</dbReference>
<dbReference type="Gene3D" id="3.90.550.10">
    <property type="entry name" value="Spore Coat Polysaccharide Biosynthesis Protein SpsA, Chain A"/>
    <property type="match status" value="2"/>
</dbReference>
<sequence length="543" mass="61578">MESYRSRLIILFFLLLTPLTVAIDTSISETIEQVDRHAFASLLCDPETLPAVEALAHSIRFADHDEPFLIIVPSSVPDFVVGRINDLPNTHAFEADSLPYPFNSTADRMSIHKPCRFLKLQLWGLTRWRKIIFLDADTIIRNNVAELFEAPGFSAVKDPVGMNYNTGVIVIEPSRYVYSLIVNNYVHAGSYNVGDQGALNALIDFDAWNPLPMRYNTFHTAPEEAFNDAKIVHYSGDAKPWNFWNARGHGRIPTRAFVEWCHMAENTPTAACHMRGKVDHREKVGLMKKRYRDSVDDQFLSVLLSTYNRDSWSELSLFYAKLDFVKEVYVVWQNMNRTREPAPHEKVRFVYPDSDSLNNRYLAADLSEDCVYICDDDIYVPAHTLMSGFEVWKQNPARLVGFYPRMWYPIPGSYTVNIAGGYNIVLTKGMFAHRSFLTAYSLFLPKRLTNIVDEHMNCEDILFNMMAVGMTGLPPLAVMSNETIHDVGKDKGISGPKGSGHLRVRDYCVQSFMRLGMDQPTLASRGSILPLARKNHVVGAIGD</sequence>
<comment type="subcellular location">
    <subcellularLocation>
        <location evidence="1">Membrane</location>
    </subcellularLocation>
</comment>
<feature type="signal peptide" evidence="5">
    <location>
        <begin position="1"/>
        <end position="22"/>
    </location>
</feature>
<dbReference type="PANTHER" id="PTHR48261">
    <property type="entry name" value="ACETYLGLUCOSAMINYLTRANSFERASE"/>
    <property type="match status" value="1"/>
</dbReference>
<keyword evidence="3" id="KW-0472">Membrane</keyword>
<dbReference type="OrthoDB" id="2014201at2759"/>
<gene>
    <name evidence="7" type="ORF">BWQ96_05028</name>
</gene>
<dbReference type="SUPFAM" id="SSF53448">
    <property type="entry name" value="Nucleotide-diphospho-sugar transferases"/>
    <property type="match status" value="2"/>
</dbReference>
<comment type="caution">
    <text evidence="7">The sequence shown here is derived from an EMBL/GenBank/DDBJ whole genome shotgun (WGS) entry which is preliminary data.</text>
</comment>
<dbReference type="Proteomes" id="UP000247409">
    <property type="component" value="Unassembled WGS sequence"/>
</dbReference>
<evidence type="ECO:0000259" key="6">
    <source>
        <dbReference type="Pfam" id="PF09258"/>
    </source>
</evidence>
<proteinExistence type="predicted"/>
<dbReference type="InterPro" id="IPR015338">
    <property type="entry name" value="GT64_dom"/>
</dbReference>
<dbReference type="InterPro" id="IPR002495">
    <property type="entry name" value="Glyco_trans_8"/>
</dbReference>
<keyword evidence="5" id="KW-0732">Signal</keyword>
<dbReference type="STRING" id="448386.A0A2V3ISV2"/>
<feature type="chain" id="PRO_5016103832" evidence="5">
    <location>
        <begin position="23"/>
        <end position="543"/>
    </location>
</feature>
<protein>
    <submittedName>
        <fullName evidence="7">Glycosyltransferase family 64 protein C4</fullName>
    </submittedName>
</protein>